<dbReference type="AlphaFoldDB" id="A0A0B4E6C2"/>
<dbReference type="PATRIC" id="fig|1226633.4.peg.1281"/>
<name>A0A0B4E6C2_9FUSO</name>
<dbReference type="PANTHER" id="PTHR30627:SF1">
    <property type="entry name" value="PEPTIDOGLYCAN D,D-TRANSPEPTIDASE FTSI"/>
    <property type="match status" value="1"/>
</dbReference>
<dbReference type="GO" id="GO:0005886">
    <property type="term" value="C:plasma membrane"/>
    <property type="evidence" value="ECO:0007669"/>
    <property type="project" value="TreeGrafter"/>
</dbReference>
<proteinExistence type="predicted"/>
<evidence type="ECO:0000256" key="2">
    <source>
        <dbReference type="ARBA" id="ARBA00023136"/>
    </source>
</evidence>
<dbReference type="Pfam" id="PF03717">
    <property type="entry name" value="PBP_dimer"/>
    <property type="match status" value="1"/>
</dbReference>
<dbReference type="GO" id="GO:0008658">
    <property type="term" value="F:penicillin binding"/>
    <property type="evidence" value="ECO:0007669"/>
    <property type="project" value="InterPro"/>
</dbReference>
<evidence type="ECO:0000256" key="3">
    <source>
        <dbReference type="SAM" id="Phobius"/>
    </source>
</evidence>
<dbReference type="SUPFAM" id="SSF56519">
    <property type="entry name" value="Penicillin binding protein dimerisation domain"/>
    <property type="match status" value="1"/>
</dbReference>
<feature type="domain" description="Penicillin-binding protein dimerisation" evidence="4">
    <location>
        <begin position="55"/>
        <end position="98"/>
    </location>
</feature>
<evidence type="ECO:0000256" key="1">
    <source>
        <dbReference type="ARBA" id="ARBA00004370"/>
    </source>
</evidence>
<dbReference type="GO" id="GO:0071555">
    <property type="term" value="P:cell wall organization"/>
    <property type="evidence" value="ECO:0007669"/>
    <property type="project" value="TreeGrafter"/>
</dbReference>
<comment type="subcellular location">
    <subcellularLocation>
        <location evidence="1">Membrane</location>
    </subcellularLocation>
</comment>
<accession>A0A0B4E6C2</accession>
<dbReference type="Proteomes" id="UP000031184">
    <property type="component" value="Unassembled WGS sequence"/>
</dbReference>
<evidence type="ECO:0000313" key="5">
    <source>
        <dbReference type="EMBL" id="KID49053.1"/>
    </source>
</evidence>
<keyword evidence="2 3" id="KW-0472">Membrane</keyword>
<dbReference type="Gene3D" id="3.90.1310.10">
    <property type="entry name" value="Penicillin-binding protein 2a (Domain 2)"/>
    <property type="match status" value="1"/>
</dbReference>
<evidence type="ECO:0000259" key="4">
    <source>
        <dbReference type="Pfam" id="PF03717"/>
    </source>
</evidence>
<gene>
    <name evidence="5" type="ORF">C095_06385</name>
</gene>
<dbReference type="InterPro" id="IPR036138">
    <property type="entry name" value="PBP_dimer_sf"/>
</dbReference>
<evidence type="ECO:0000313" key="6">
    <source>
        <dbReference type="Proteomes" id="UP000031184"/>
    </source>
</evidence>
<dbReference type="PANTHER" id="PTHR30627">
    <property type="entry name" value="PEPTIDOGLYCAN D,D-TRANSPEPTIDASE"/>
    <property type="match status" value="1"/>
</dbReference>
<comment type="caution">
    <text evidence="5">The sequence shown here is derived from an EMBL/GenBank/DDBJ whole genome shotgun (WGS) entry which is preliminary data.</text>
</comment>
<dbReference type="InterPro" id="IPR005311">
    <property type="entry name" value="PBP_dimer"/>
</dbReference>
<feature type="transmembrane region" description="Helical" evidence="3">
    <location>
        <begin position="12"/>
        <end position="33"/>
    </location>
</feature>
<dbReference type="InterPro" id="IPR050515">
    <property type="entry name" value="Beta-lactam/transpept"/>
</dbReference>
<protein>
    <recommendedName>
        <fullName evidence="4">Penicillin-binding protein dimerisation domain-containing protein</fullName>
    </recommendedName>
</protein>
<keyword evidence="3" id="KW-1133">Transmembrane helix</keyword>
<organism evidence="5 6">
    <name type="scientific">Fusobacterium necrophorum subsp. funduliforme B35</name>
    <dbReference type="NCBI Taxonomy" id="1226633"/>
    <lineage>
        <taxon>Bacteria</taxon>
        <taxon>Fusobacteriati</taxon>
        <taxon>Fusobacteriota</taxon>
        <taxon>Fusobacteriia</taxon>
        <taxon>Fusobacteriales</taxon>
        <taxon>Fusobacteriaceae</taxon>
        <taxon>Fusobacterium</taxon>
    </lineage>
</organism>
<keyword evidence="3" id="KW-0812">Transmembrane</keyword>
<sequence>MKKNRFHSRLTGIMYFVCILFMCIGLRLCQIQLAKKAMYRSRILNQIEAKDEEIGERGNILDQSGKQLAFNKRQYTVIIDPSKIHINEDQFLKIYRISRRKNFGLGCFFFRNLRKRVSGK</sequence>
<dbReference type="EMBL" id="AUZI01000016">
    <property type="protein sequence ID" value="KID49053.1"/>
    <property type="molecule type" value="Genomic_DNA"/>
</dbReference>
<reference evidence="5 6" key="1">
    <citation type="submission" date="2013-08" db="EMBL/GenBank/DDBJ databases">
        <title>An opportunistic ruminal bacterium that causes liver abscesses in cattle.</title>
        <authorList>
            <person name="Benahmed F.H."/>
            <person name="Rasmussen M."/>
            <person name="Harbottle H."/>
            <person name="Soppet D."/>
            <person name="Nagaraja T.G."/>
            <person name="Davidson M."/>
        </authorList>
    </citation>
    <scope>NUCLEOTIDE SEQUENCE [LARGE SCALE GENOMIC DNA]</scope>
    <source>
        <strain evidence="5 6">B35</strain>
    </source>
</reference>